<gene>
    <name evidence="2" type="ORF">ANCCEY_06889</name>
</gene>
<dbReference type="SMART" id="SM00198">
    <property type="entry name" value="SCP"/>
    <property type="match status" value="1"/>
</dbReference>
<dbReference type="InterPro" id="IPR014044">
    <property type="entry name" value="CAP_dom"/>
</dbReference>
<dbReference type="PANTHER" id="PTHR10334">
    <property type="entry name" value="CYSTEINE-RICH SECRETORY PROTEIN-RELATED"/>
    <property type="match status" value="1"/>
</dbReference>
<name>A0A0D6LS28_9BILA</name>
<reference evidence="2 3" key="1">
    <citation type="submission" date="2013-05" db="EMBL/GenBank/DDBJ databases">
        <title>Draft genome of the parasitic nematode Anyclostoma ceylanicum.</title>
        <authorList>
            <person name="Mitreva M."/>
        </authorList>
    </citation>
    <scope>NUCLEOTIDE SEQUENCE [LARGE SCALE GENOMIC DNA]</scope>
</reference>
<dbReference type="CDD" id="cd05380">
    <property type="entry name" value="CAP_euk"/>
    <property type="match status" value="1"/>
</dbReference>
<organism evidence="2 3">
    <name type="scientific">Ancylostoma ceylanicum</name>
    <dbReference type="NCBI Taxonomy" id="53326"/>
    <lineage>
        <taxon>Eukaryota</taxon>
        <taxon>Metazoa</taxon>
        <taxon>Ecdysozoa</taxon>
        <taxon>Nematoda</taxon>
        <taxon>Chromadorea</taxon>
        <taxon>Rhabditida</taxon>
        <taxon>Rhabditina</taxon>
        <taxon>Rhabditomorpha</taxon>
        <taxon>Strongyloidea</taxon>
        <taxon>Ancylostomatidae</taxon>
        <taxon>Ancylostomatinae</taxon>
        <taxon>Ancylostoma</taxon>
    </lineage>
</organism>
<dbReference type="InterPro" id="IPR035940">
    <property type="entry name" value="CAP_sf"/>
</dbReference>
<dbReference type="Proteomes" id="UP000054495">
    <property type="component" value="Unassembled WGS sequence"/>
</dbReference>
<evidence type="ECO:0000313" key="2">
    <source>
        <dbReference type="EMBL" id="EPB74003.1"/>
    </source>
</evidence>
<dbReference type="EMBL" id="KE124960">
    <property type="protein sequence ID" value="EPB74003.1"/>
    <property type="molecule type" value="Genomic_DNA"/>
</dbReference>
<feature type="domain" description="SCP" evidence="1">
    <location>
        <begin position="9"/>
        <end position="152"/>
    </location>
</feature>
<dbReference type="Gene3D" id="3.40.33.10">
    <property type="entry name" value="CAP"/>
    <property type="match status" value="1"/>
</dbReference>
<evidence type="ECO:0000313" key="3">
    <source>
        <dbReference type="Proteomes" id="UP000054495"/>
    </source>
</evidence>
<dbReference type="InterPro" id="IPR001283">
    <property type="entry name" value="CRISP-related"/>
</dbReference>
<accession>A0A0D6LS28</accession>
<proteinExistence type="predicted"/>
<dbReference type="AlphaFoldDB" id="A0A0D6LS28"/>
<dbReference type="SUPFAM" id="SSF55797">
    <property type="entry name" value="PR-1-like"/>
    <property type="match status" value="1"/>
</dbReference>
<dbReference type="Pfam" id="PF00188">
    <property type="entry name" value="CAP"/>
    <property type="match status" value="1"/>
</dbReference>
<protein>
    <submittedName>
        <fullName evidence="2">SCP-like protein</fullName>
    </submittedName>
</protein>
<keyword evidence="3" id="KW-1185">Reference proteome</keyword>
<evidence type="ECO:0000259" key="1">
    <source>
        <dbReference type="SMART" id="SM00198"/>
    </source>
</evidence>
<sequence>MLARGMQTNGKQFDLLPAATNMTQLAWSCQLELEAIKALENVCNTANPSRPNSGGKASIYVDKFQGVVSAEIFFAQNLREILSKVDTFVGFQFTRSGSVKINPIYRAEKGIKDYANVAWAATKNVGCSIVKCTTDDRYVSVCRYTPSGNIVGESIYKIGPYCSSNPGTTQSCDKNTGLWP</sequence>